<protein>
    <recommendedName>
        <fullName evidence="1">Rho-GAP domain-containing protein</fullName>
    </recommendedName>
</protein>
<dbReference type="FunFam" id="1.10.555.10:FF:000021">
    <property type="entry name" value="rho GTPase-activating protein 5"/>
    <property type="match status" value="1"/>
</dbReference>
<dbReference type="AlphaFoldDB" id="A0A670I4M8"/>
<dbReference type="PANTHER" id="PTHR46005">
    <property type="entry name" value="RHO GTPASE-ACTIVATING PROTEIN 190"/>
    <property type="match status" value="1"/>
</dbReference>
<organism evidence="2 3">
    <name type="scientific">Podarcis muralis</name>
    <name type="common">Wall lizard</name>
    <name type="synonym">Lacerta muralis</name>
    <dbReference type="NCBI Taxonomy" id="64176"/>
    <lineage>
        <taxon>Eukaryota</taxon>
        <taxon>Metazoa</taxon>
        <taxon>Chordata</taxon>
        <taxon>Craniata</taxon>
        <taxon>Vertebrata</taxon>
        <taxon>Euteleostomi</taxon>
        <taxon>Lepidosauria</taxon>
        <taxon>Squamata</taxon>
        <taxon>Bifurcata</taxon>
        <taxon>Unidentata</taxon>
        <taxon>Episquamata</taxon>
        <taxon>Laterata</taxon>
        <taxon>Lacertibaenia</taxon>
        <taxon>Lacertidae</taxon>
        <taxon>Podarcis</taxon>
    </lineage>
</organism>
<evidence type="ECO:0000313" key="3">
    <source>
        <dbReference type="Proteomes" id="UP000472272"/>
    </source>
</evidence>
<dbReference type="SMART" id="SM00324">
    <property type="entry name" value="RhoGAP"/>
    <property type="match status" value="1"/>
</dbReference>
<dbReference type="GO" id="GO:0005096">
    <property type="term" value="F:GTPase activator activity"/>
    <property type="evidence" value="ECO:0007669"/>
    <property type="project" value="TreeGrafter"/>
</dbReference>
<dbReference type="InterPro" id="IPR000198">
    <property type="entry name" value="RhoGAP_dom"/>
</dbReference>
<dbReference type="SUPFAM" id="SSF48350">
    <property type="entry name" value="GTPase activation domain, GAP"/>
    <property type="match status" value="1"/>
</dbReference>
<reference evidence="2" key="3">
    <citation type="submission" date="2025-09" db="UniProtKB">
        <authorList>
            <consortium name="Ensembl"/>
        </authorList>
    </citation>
    <scope>IDENTIFICATION</scope>
</reference>
<dbReference type="Proteomes" id="UP000472272">
    <property type="component" value="Chromosome 1"/>
</dbReference>
<dbReference type="Gene3D" id="1.10.555.10">
    <property type="entry name" value="Rho GTPase activation protein"/>
    <property type="match status" value="1"/>
</dbReference>
<dbReference type="PROSITE" id="PS50238">
    <property type="entry name" value="RHOGAP"/>
    <property type="match status" value="1"/>
</dbReference>
<keyword evidence="3" id="KW-1185">Reference proteome</keyword>
<feature type="domain" description="Rho-GAP" evidence="1">
    <location>
        <begin position="1"/>
        <end position="188"/>
    </location>
</feature>
<dbReference type="Ensembl" id="ENSPMRT00000006796.1">
    <property type="protein sequence ID" value="ENSPMRP00000006375.1"/>
    <property type="gene ID" value="ENSPMRG00000004319.1"/>
</dbReference>
<dbReference type="GO" id="GO:0005829">
    <property type="term" value="C:cytosol"/>
    <property type="evidence" value="ECO:0007669"/>
    <property type="project" value="TreeGrafter"/>
</dbReference>
<dbReference type="PANTHER" id="PTHR46005:SF2">
    <property type="entry name" value="RHO GTPASE-ACTIVATING PROTEIN 5"/>
    <property type="match status" value="1"/>
</dbReference>
<dbReference type="Pfam" id="PF00620">
    <property type="entry name" value="RhoGAP"/>
    <property type="match status" value="1"/>
</dbReference>
<dbReference type="OMA" id="KLYMITH"/>
<accession>A0A670I4M8</accession>
<dbReference type="CDD" id="cd04373">
    <property type="entry name" value="RhoGAP_p190"/>
    <property type="match status" value="1"/>
</dbReference>
<name>A0A670I4M8_PODMU</name>
<sequence length="242" mass="27615">MPLQDLVTSEKPIPLFVEKCVDFIEDTGLCTEGLYRVSGNKTDQDNIQKQFDQDHNISLESMDVTVNAVAGALKAFFADLPDPLIPYSLHPELVEASKILDKTERLYELKEIVKKFHPVNYDVFRYVITHLNRVSQQSRTNLMTADNLSICFWPTLMRPDFENREFLSTTKILQSVIETFIQQCQFFFYNGEILETSDSVAHQPPPSNPVQMVDPIIPLQLPPPLQPQLIQPQLQADPLGII</sequence>
<evidence type="ECO:0000259" key="1">
    <source>
        <dbReference type="PROSITE" id="PS50238"/>
    </source>
</evidence>
<dbReference type="InterPro" id="IPR051978">
    <property type="entry name" value="Rho-GAP_domain"/>
</dbReference>
<dbReference type="InterPro" id="IPR008936">
    <property type="entry name" value="Rho_GTPase_activation_prot"/>
</dbReference>
<dbReference type="GeneTree" id="ENSGT00940000154553"/>
<reference evidence="2" key="2">
    <citation type="submission" date="2025-08" db="UniProtKB">
        <authorList>
            <consortium name="Ensembl"/>
        </authorList>
    </citation>
    <scope>IDENTIFICATION</scope>
</reference>
<evidence type="ECO:0000313" key="2">
    <source>
        <dbReference type="Ensembl" id="ENSPMRP00000006375.1"/>
    </source>
</evidence>
<reference evidence="2 3" key="1">
    <citation type="journal article" date="2019" name="Proc. Natl. Acad. Sci. U.S.A.">
        <title>Regulatory changes in pterin and carotenoid genes underlie balanced color polymorphisms in the wall lizard.</title>
        <authorList>
            <person name="Andrade P."/>
            <person name="Pinho C."/>
            <person name="Perez I de Lanuza G."/>
            <person name="Afonso S."/>
            <person name="Brejcha J."/>
            <person name="Rubin C.J."/>
            <person name="Wallerman O."/>
            <person name="Pereira P."/>
            <person name="Sabatino S.J."/>
            <person name="Bellati A."/>
            <person name="Pellitteri-Rosa D."/>
            <person name="Bosakova Z."/>
            <person name="Bunikis I."/>
            <person name="Carretero M.A."/>
            <person name="Feiner N."/>
            <person name="Marsik P."/>
            <person name="Pauperio F."/>
            <person name="Salvi D."/>
            <person name="Soler L."/>
            <person name="While G.M."/>
            <person name="Uller T."/>
            <person name="Font E."/>
            <person name="Andersson L."/>
            <person name="Carneiro M."/>
        </authorList>
    </citation>
    <scope>NUCLEOTIDE SEQUENCE</scope>
</reference>
<dbReference type="GO" id="GO:0008361">
    <property type="term" value="P:regulation of cell size"/>
    <property type="evidence" value="ECO:0007669"/>
    <property type="project" value="TreeGrafter"/>
</dbReference>
<dbReference type="GO" id="GO:0007266">
    <property type="term" value="P:Rho protein signal transduction"/>
    <property type="evidence" value="ECO:0007669"/>
    <property type="project" value="TreeGrafter"/>
</dbReference>
<proteinExistence type="predicted"/>